<dbReference type="CDD" id="cd00130">
    <property type="entry name" value="PAS"/>
    <property type="match status" value="1"/>
</dbReference>
<dbReference type="AlphaFoldDB" id="A0A956N9W5"/>
<evidence type="ECO:0000313" key="10">
    <source>
        <dbReference type="EMBL" id="MCA9754456.1"/>
    </source>
</evidence>
<evidence type="ECO:0000259" key="9">
    <source>
        <dbReference type="PROSITE" id="PS50109"/>
    </source>
</evidence>
<dbReference type="Pfam" id="PF00512">
    <property type="entry name" value="HisKA"/>
    <property type="match status" value="1"/>
</dbReference>
<comment type="caution">
    <text evidence="10">The sequence shown here is derived from an EMBL/GenBank/DDBJ whole genome shotgun (WGS) entry which is preliminary data.</text>
</comment>
<dbReference type="EC" id="2.7.13.3" evidence="2"/>
<dbReference type="InterPro" id="IPR035965">
    <property type="entry name" value="PAS-like_dom_sf"/>
</dbReference>
<dbReference type="Gene3D" id="3.30.450.20">
    <property type="entry name" value="PAS domain"/>
    <property type="match status" value="1"/>
</dbReference>
<evidence type="ECO:0000256" key="1">
    <source>
        <dbReference type="ARBA" id="ARBA00000085"/>
    </source>
</evidence>
<keyword evidence="7" id="KW-0067">ATP-binding</keyword>
<dbReference type="Gene3D" id="1.10.287.130">
    <property type="match status" value="1"/>
</dbReference>
<dbReference type="CDD" id="cd00082">
    <property type="entry name" value="HisKA"/>
    <property type="match status" value="1"/>
</dbReference>
<dbReference type="PROSITE" id="PS50109">
    <property type="entry name" value="HIS_KIN"/>
    <property type="match status" value="1"/>
</dbReference>
<dbReference type="SUPFAM" id="SSF55785">
    <property type="entry name" value="PYP-like sensor domain (PAS domain)"/>
    <property type="match status" value="1"/>
</dbReference>
<dbReference type="SMART" id="SM00388">
    <property type="entry name" value="HisKA"/>
    <property type="match status" value="1"/>
</dbReference>
<dbReference type="SUPFAM" id="SSF47384">
    <property type="entry name" value="Homodimeric domain of signal transducing histidine kinase"/>
    <property type="match status" value="1"/>
</dbReference>
<keyword evidence="6" id="KW-0418">Kinase</keyword>
<comment type="catalytic activity">
    <reaction evidence="1">
        <text>ATP + protein L-histidine = ADP + protein N-phospho-L-histidine.</text>
        <dbReference type="EC" id="2.7.13.3"/>
    </reaction>
</comment>
<keyword evidence="8" id="KW-0902">Two-component regulatory system</keyword>
<dbReference type="EMBL" id="JAGQHS010000004">
    <property type="protein sequence ID" value="MCA9754456.1"/>
    <property type="molecule type" value="Genomic_DNA"/>
</dbReference>
<dbReference type="GO" id="GO:0005524">
    <property type="term" value="F:ATP binding"/>
    <property type="evidence" value="ECO:0007669"/>
    <property type="project" value="UniProtKB-KW"/>
</dbReference>
<dbReference type="InterPro" id="IPR036890">
    <property type="entry name" value="HATPase_C_sf"/>
</dbReference>
<dbReference type="SMART" id="SM00387">
    <property type="entry name" value="HATPase_c"/>
    <property type="match status" value="1"/>
</dbReference>
<evidence type="ECO:0000256" key="7">
    <source>
        <dbReference type="ARBA" id="ARBA00022840"/>
    </source>
</evidence>
<dbReference type="InterPro" id="IPR005467">
    <property type="entry name" value="His_kinase_dom"/>
</dbReference>
<evidence type="ECO:0000256" key="6">
    <source>
        <dbReference type="ARBA" id="ARBA00022777"/>
    </source>
</evidence>
<feature type="domain" description="Histidine kinase" evidence="9">
    <location>
        <begin position="265"/>
        <end position="498"/>
    </location>
</feature>
<dbReference type="InterPro" id="IPR004358">
    <property type="entry name" value="Sig_transdc_His_kin-like_C"/>
</dbReference>
<gene>
    <name evidence="10" type="ORF">KDA27_01535</name>
</gene>
<dbReference type="PANTHER" id="PTHR43065:SF10">
    <property type="entry name" value="PEROXIDE STRESS-ACTIVATED HISTIDINE KINASE MAK3"/>
    <property type="match status" value="1"/>
</dbReference>
<proteinExistence type="predicted"/>
<dbReference type="Proteomes" id="UP000739538">
    <property type="component" value="Unassembled WGS sequence"/>
</dbReference>
<dbReference type="GO" id="GO:0000155">
    <property type="term" value="F:phosphorelay sensor kinase activity"/>
    <property type="evidence" value="ECO:0007669"/>
    <property type="project" value="InterPro"/>
</dbReference>
<keyword evidence="5" id="KW-0547">Nucleotide-binding</keyword>
<dbReference type="PANTHER" id="PTHR43065">
    <property type="entry name" value="SENSOR HISTIDINE KINASE"/>
    <property type="match status" value="1"/>
</dbReference>
<protein>
    <recommendedName>
        <fullName evidence="2">histidine kinase</fullName>
        <ecNumber evidence="2">2.7.13.3</ecNumber>
    </recommendedName>
</protein>
<keyword evidence="3" id="KW-0597">Phosphoprotein</keyword>
<sequence>MARAKRRASADPAAFPAKISRALTEAVGTLPYRLYLAETDESVVLLHDGGLVLDDDALEVELSSLEAWALEPGPDPTDSTWARWPLRWEGDVVGGLVLPAPGLAKIRSEPLDDVALYLRLRREEARTAALAGFRDGAHSALPYGFLSIDGLGRITDYGGRAEQILGVTPKDALGVDCVRVFRPVGLEEHPLLQALREPIGTVELYISRPEGGEVPVLLQTWRFDMTEGRPYRLYAFFEDLSEERSHAEAERQREKLAVLGELSAGIAHEIRNPLTGIANCAQVLQEDLGADHKGQRFLRIVLDEVARLNRIVEGLLGYARPNHPEMRSAEIEDCIRRVLELTKPELEDAGIRVEYRVRGRIPRVFLDSGQVEQVLLNLVRNARDAMKDGGELTVQVAVIRRSPYRRKSPGRRATDVVRRVGDAPRQRFVQIQITDTGGGIPKEILSRIWNPFFTTRPKGTGLGLSLSQSIVREHGGFLSLRPVENKGTTALLDLPIERRQGERRRNDR</sequence>
<accession>A0A956N9W5</accession>
<evidence type="ECO:0000256" key="2">
    <source>
        <dbReference type="ARBA" id="ARBA00012438"/>
    </source>
</evidence>
<dbReference type="InterPro" id="IPR003661">
    <property type="entry name" value="HisK_dim/P_dom"/>
</dbReference>
<evidence type="ECO:0000313" key="11">
    <source>
        <dbReference type="Proteomes" id="UP000739538"/>
    </source>
</evidence>
<keyword evidence="4" id="KW-0808">Transferase</keyword>
<dbReference type="InterPro" id="IPR036097">
    <property type="entry name" value="HisK_dim/P_sf"/>
</dbReference>
<evidence type="ECO:0000256" key="5">
    <source>
        <dbReference type="ARBA" id="ARBA00022741"/>
    </source>
</evidence>
<dbReference type="InterPro" id="IPR000014">
    <property type="entry name" value="PAS"/>
</dbReference>
<reference evidence="10" key="1">
    <citation type="submission" date="2020-04" db="EMBL/GenBank/DDBJ databases">
        <authorList>
            <person name="Zhang T."/>
        </authorList>
    </citation>
    <scope>NUCLEOTIDE SEQUENCE</scope>
    <source>
        <strain evidence="10">HKST-UBA02</strain>
    </source>
</reference>
<organism evidence="10 11">
    <name type="scientific">Eiseniibacteriota bacterium</name>
    <dbReference type="NCBI Taxonomy" id="2212470"/>
    <lineage>
        <taxon>Bacteria</taxon>
        <taxon>Candidatus Eiseniibacteriota</taxon>
    </lineage>
</organism>
<reference evidence="10" key="2">
    <citation type="journal article" date="2021" name="Microbiome">
        <title>Successional dynamics and alternative stable states in a saline activated sludge microbial community over 9 years.</title>
        <authorList>
            <person name="Wang Y."/>
            <person name="Ye J."/>
            <person name="Ju F."/>
            <person name="Liu L."/>
            <person name="Boyd J.A."/>
            <person name="Deng Y."/>
            <person name="Parks D.H."/>
            <person name="Jiang X."/>
            <person name="Yin X."/>
            <person name="Woodcroft B.J."/>
            <person name="Tyson G.W."/>
            <person name="Hugenholtz P."/>
            <person name="Polz M.F."/>
            <person name="Zhang T."/>
        </authorList>
    </citation>
    <scope>NUCLEOTIDE SEQUENCE</scope>
    <source>
        <strain evidence="10">HKST-UBA02</strain>
    </source>
</reference>
<evidence type="ECO:0000256" key="8">
    <source>
        <dbReference type="ARBA" id="ARBA00023012"/>
    </source>
</evidence>
<dbReference type="Pfam" id="PF02518">
    <property type="entry name" value="HATPase_c"/>
    <property type="match status" value="1"/>
</dbReference>
<dbReference type="InterPro" id="IPR003594">
    <property type="entry name" value="HATPase_dom"/>
</dbReference>
<dbReference type="PRINTS" id="PR00344">
    <property type="entry name" value="BCTRLSENSOR"/>
</dbReference>
<name>A0A956N9W5_UNCEI</name>
<evidence type="ECO:0000256" key="4">
    <source>
        <dbReference type="ARBA" id="ARBA00022679"/>
    </source>
</evidence>
<evidence type="ECO:0000256" key="3">
    <source>
        <dbReference type="ARBA" id="ARBA00022553"/>
    </source>
</evidence>
<dbReference type="Gene3D" id="3.30.565.10">
    <property type="entry name" value="Histidine kinase-like ATPase, C-terminal domain"/>
    <property type="match status" value="1"/>
</dbReference>
<dbReference type="SUPFAM" id="SSF55874">
    <property type="entry name" value="ATPase domain of HSP90 chaperone/DNA topoisomerase II/histidine kinase"/>
    <property type="match status" value="1"/>
</dbReference>